<protein>
    <submittedName>
        <fullName evidence="3">Uncharacterized protein</fullName>
    </submittedName>
</protein>
<evidence type="ECO:0000313" key="3">
    <source>
        <dbReference type="EMBL" id="PYI16154.1"/>
    </source>
</evidence>
<feature type="region of interest" description="Disordered" evidence="1">
    <location>
        <begin position="28"/>
        <end position="49"/>
    </location>
</feature>
<keyword evidence="2" id="KW-0732">Signal</keyword>
<gene>
    <name evidence="3" type="ORF">BO99DRAFT_233017</name>
</gene>
<feature type="signal peptide" evidence="2">
    <location>
        <begin position="1"/>
        <end position="20"/>
    </location>
</feature>
<reference evidence="3 4" key="1">
    <citation type="submission" date="2018-02" db="EMBL/GenBank/DDBJ databases">
        <title>The genomes of Aspergillus section Nigri reveals drivers in fungal speciation.</title>
        <authorList>
            <consortium name="DOE Joint Genome Institute"/>
            <person name="Vesth T.C."/>
            <person name="Nybo J."/>
            <person name="Theobald S."/>
            <person name="Brandl J."/>
            <person name="Frisvad J.C."/>
            <person name="Nielsen K.F."/>
            <person name="Lyhne E.K."/>
            <person name="Kogle M.E."/>
            <person name="Kuo A."/>
            <person name="Riley R."/>
            <person name="Clum A."/>
            <person name="Nolan M."/>
            <person name="Lipzen A."/>
            <person name="Salamov A."/>
            <person name="Henrissat B."/>
            <person name="Wiebenga A."/>
            <person name="De vries R.P."/>
            <person name="Grigoriev I.V."/>
            <person name="Mortensen U.H."/>
            <person name="Andersen M.R."/>
            <person name="Baker S.E."/>
        </authorList>
    </citation>
    <scope>NUCLEOTIDE SEQUENCE [LARGE SCALE GENOMIC DNA]</scope>
    <source>
        <strain evidence="3 4">CBS 115571</strain>
    </source>
</reference>
<evidence type="ECO:0000256" key="2">
    <source>
        <dbReference type="SAM" id="SignalP"/>
    </source>
</evidence>
<sequence length="98" mass="10541">MLAIKSLSLGALLLAAVSSATEWTTVSRVATNPRPHTDQRTGRIRDHGGESVHAGAFERLLEVLGRVSAIDPGDSEQTLTGPREVSTVFLSRPCRLFT</sequence>
<dbReference type="Proteomes" id="UP000249829">
    <property type="component" value="Unassembled WGS sequence"/>
</dbReference>
<proteinExistence type="predicted"/>
<dbReference type="EMBL" id="KZ825174">
    <property type="protein sequence ID" value="PYI16154.1"/>
    <property type="molecule type" value="Genomic_DNA"/>
</dbReference>
<organism evidence="3 4">
    <name type="scientific">Aspergillus violaceofuscus (strain CBS 115571)</name>
    <dbReference type="NCBI Taxonomy" id="1450538"/>
    <lineage>
        <taxon>Eukaryota</taxon>
        <taxon>Fungi</taxon>
        <taxon>Dikarya</taxon>
        <taxon>Ascomycota</taxon>
        <taxon>Pezizomycotina</taxon>
        <taxon>Eurotiomycetes</taxon>
        <taxon>Eurotiomycetidae</taxon>
        <taxon>Eurotiales</taxon>
        <taxon>Aspergillaceae</taxon>
        <taxon>Aspergillus</taxon>
    </lineage>
</organism>
<accession>A0A2V5H3B4</accession>
<dbReference type="AlphaFoldDB" id="A0A2V5H3B4"/>
<name>A0A2V5H3B4_ASPV1</name>
<keyword evidence="4" id="KW-1185">Reference proteome</keyword>
<feature type="compositionally biased region" description="Basic and acidic residues" evidence="1">
    <location>
        <begin position="35"/>
        <end position="49"/>
    </location>
</feature>
<evidence type="ECO:0000256" key="1">
    <source>
        <dbReference type="SAM" id="MobiDB-lite"/>
    </source>
</evidence>
<feature type="chain" id="PRO_5016090936" evidence="2">
    <location>
        <begin position="21"/>
        <end position="98"/>
    </location>
</feature>
<evidence type="ECO:0000313" key="4">
    <source>
        <dbReference type="Proteomes" id="UP000249829"/>
    </source>
</evidence>